<keyword evidence="2" id="KW-0012">Acyltransferase</keyword>
<evidence type="ECO:0000313" key="5">
    <source>
        <dbReference type="Proteomes" id="UP001339883"/>
    </source>
</evidence>
<protein>
    <recommendedName>
        <fullName evidence="3">Beta-ketoacyl-[acyl-carrier-protein] synthase III C-terminal domain-containing protein</fullName>
    </recommendedName>
</protein>
<dbReference type="PANTHER" id="PTHR34069:SF2">
    <property type="entry name" value="BETA-KETOACYL-[ACYL-CARRIER-PROTEIN] SYNTHASE III"/>
    <property type="match status" value="1"/>
</dbReference>
<keyword evidence="1" id="KW-0808">Transferase</keyword>
<dbReference type="SUPFAM" id="SSF53901">
    <property type="entry name" value="Thiolase-like"/>
    <property type="match status" value="2"/>
</dbReference>
<proteinExistence type="predicted"/>
<keyword evidence="5" id="KW-1185">Reference proteome</keyword>
<name>A0ABU6DWJ3_9GAMM</name>
<dbReference type="Gene3D" id="3.40.47.10">
    <property type="match status" value="2"/>
</dbReference>
<comment type="caution">
    <text evidence="4">The sequence shown here is derived from an EMBL/GenBank/DDBJ whole genome shotgun (WGS) entry which is preliminary data.</text>
</comment>
<evidence type="ECO:0000256" key="1">
    <source>
        <dbReference type="ARBA" id="ARBA00022679"/>
    </source>
</evidence>
<sequence>MKIIDIGTYLPKKHIPTSLEISNLESDFNKYSTIAIENNLFPLDMLYESILPIKSNKNLNNINWLIHNSYHFNGYNHYHSPTCWLQNKLEIENLISLNVNHGCNGLMSIFLACNLLKVEENSSVLCTFSERFNTSDFSRWNADYNLIYADGAASVVVSNNSSLPSLATILSIQHTSTPQLEGLARLAQPKCIKEFNPHDIRTCKFQFIRRGMSIQKIQEISSSAIQNLVKDIKKSTNSEKLVIDHLILPNFGYKTLKNDYLPYLPIPNKTCSIDWGLTVGHIGSSDCFIRLKELLDNKQLSSKDTVLVLSVGVGVTWTMALLEID</sequence>
<dbReference type="PANTHER" id="PTHR34069">
    <property type="entry name" value="3-OXOACYL-[ACYL-CARRIER-PROTEIN] SYNTHASE 3"/>
    <property type="match status" value="1"/>
</dbReference>
<organism evidence="4 5">
    <name type="scientific">Acinetobacter pollinis</name>
    <dbReference type="NCBI Taxonomy" id="2605270"/>
    <lineage>
        <taxon>Bacteria</taxon>
        <taxon>Pseudomonadati</taxon>
        <taxon>Pseudomonadota</taxon>
        <taxon>Gammaproteobacteria</taxon>
        <taxon>Moraxellales</taxon>
        <taxon>Moraxellaceae</taxon>
        <taxon>Acinetobacter</taxon>
    </lineage>
</organism>
<evidence type="ECO:0000256" key="2">
    <source>
        <dbReference type="ARBA" id="ARBA00023315"/>
    </source>
</evidence>
<dbReference type="RefSeq" id="WP_325776231.1">
    <property type="nucleotide sequence ID" value="NZ_VTDN01000017.1"/>
</dbReference>
<dbReference type="Pfam" id="PF08541">
    <property type="entry name" value="ACP_syn_III_C"/>
    <property type="match status" value="1"/>
</dbReference>
<feature type="domain" description="Beta-ketoacyl-[acyl-carrier-protein] synthase III C-terminal" evidence="3">
    <location>
        <begin position="243"/>
        <end position="324"/>
    </location>
</feature>
<evidence type="ECO:0000313" key="4">
    <source>
        <dbReference type="EMBL" id="MEB5477846.1"/>
    </source>
</evidence>
<reference evidence="4 5" key="1">
    <citation type="submission" date="2019-08" db="EMBL/GenBank/DDBJ databases">
        <title>Five species of Acinetobacter isolated from floral nectar and animal pollinators.</title>
        <authorList>
            <person name="Hendry T.A."/>
        </authorList>
    </citation>
    <scope>NUCLEOTIDE SEQUENCE [LARGE SCALE GENOMIC DNA]</scope>
    <source>
        <strain evidence="4 5">MD18.27</strain>
    </source>
</reference>
<dbReference type="EMBL" id="VTDN01000017">
    <property type="protein sequence ID" value="MEB5477846.1"/>
    <property type="molecule type" value="Genomic_DNA"/>
</dbReference>
<accession>A0ABU6DWJ3</accession>
<dbReference type="InterPro" id="IPR013747">
    <property type="entry name" value="ACP_syn_III_C"/>
</dbReference>
<evidence type="ECO:0000259" key="3">
    <source>
        <dbReference type="Pfam" id="PF08541"/>
    </source>
</evidence>
<gene>
    <name evidence="4" type="ORF">I2F25_12505</name>
</gene>
<dbReference type="Proteomes" id="UP001339883">
    <property type="component" value="Unassembled WGS sequence"/>
</dbReference>
<dbReference type="InterPro" id="IPR016039">
    <property type="entry name" value="Thiolase-like"/>
</dbReference>